<proteinExistence type="predicted"/>
<organism evidence="2">
    <name type="scientific">Nicotiana tabacum</name>
    <name type="common">Common tobacco</name>
    <dbReference type="NCBI Taxonomy" id="4097"/>
    <lineage>
        <taxon>Eukaryota</taxon>
        <taxon>Viridiplantae</taxon>
        <taxon>Streptophyta</taxon>
        <taxon>Embryophyta</taxon>
        <taxon>Tracheophyta</taxon>
        <taxon>Spermatophyta</taxon>
        <taxon>Magnoliopsida</taxon>
        <taxon>eudicotyledons</taxon>
        <taxon>Gunneridae</taxon>
        <taxon>Pentapetalae</taxon>
        <taxon>asterids</taxon>
        <taxon>lamiids</taxon>
        <taxon>Solanales</taxon>
        <taxon>Solanaceae</taxon>
        <taxon>Nicotianoideae</taxon>
        <taxon>Nicotianeae</taxon>
        <taxon>Nicotiana</taxon>
    </lineage>
</organism>
<reference evidence="2" key="1">
    <citation type="submission" date="2025-08" db="UniProtKB">
        <authorList>
            <consortium name="RefSeq"/>
        </authorList>
    </citation>
    <scope>IDENTIFICATION</scope>
</reference>
<dbReference type="OMA" id="THRTKWA"/>
<dbReference type="STRING" id="4097.A0A1S4D889"/>
<accession>A0A1S4D889</accession>
<dbReference type="PaxDb" id="4097-A0A1S4D889"/>
<feature type="transmembrane region" description="Helical" evidence="1">
    <location>
        <begin position="71"/>
        <end position="94"/>
    </location>
</feature>
<evidence type="ECO:0000313" key="2">
    <source>
        <dbReference type="RefSeq" id="XP_016509581.1"/>
    </source>
</evidence>
<evidence type="ECO:0000256" key="1">
    <source>
        <dbReference type="SAM" id="Phobius"/>
    </source>
</evidence>
<keyword evidence="1" id="KW-0812">Transmembrane</keyword>
<gene>
    <name evidence="2" type="primary">LOC107827038</name>
</gene>
<keyword evidence="1" id="KW-1133">Transmembrane helix</keyword>
<protein>
    <submittedName>
        <fullName evidence="2">Uncharacterized protein</fullName>
    </submittedName>
</protein>
<dbReference type="AlphaFoldDB" id="A0A1S4D889"/>
<dbReference type="OrthoDB" id="2747330at2759"/>
<sequence>MNFSTKGNDSLTKWAIFPAGSADYMLNATAMEIIGRLAENHPHLQHSFGSYKLFDWVIEPPPKRKLWPGNYLVLVVALVVLVVGLAAPVGWFIWRRRQEPTLPYGPVGRVETVTHDQELQPLK</sequence>
<keyword evidence="1" id="KW-0472">Membrane</keyword>
<dbReference type="KEGG" id="nta:107827038"/>
<name>A0A1S4D889_TOBAC</name>
<dbReference type="RefSeq" id="XP_016509581.1">
    <property type="nucleotide sequence ID" value="XM_016654095.1"/>
</dbReference>